<keyword evidence="4 7" id="KW-0812">Transmembrane</keyword>
<dbReference type="InterPro" id="IPR039426">
    <property type="entry name" value="TonB-dep_rcpt-like"/>
</dbReference>
<dbReference type="SUPFAM" id="SSF56935">
    <property type="entry name" value="Porins"/>
    <property type="match status" value="1"/>
</dbReference>
<dbReference type="AlphaFoldDB" id="A0A366L5L3"/>
<comment type="subcellular location">
    <subcellularLocation>
        <location evidence="1 7">Cell outer membrane</location>
        <topology evidence="1 7">Multi-pass membrane protein</topology>
    </subcellularLocation>
</comment>
<dbReference type="Pfam" id="PF13715">
    <property type="entry name" value="CarbopepD_reg_2"/>
    <property type="match status" value="1"/>
</dbReference>
<dbReference type="InterPro" id="IPR037066">
    <property type="entry name" value="Plug_dom_sf"/>
</dbReference>
<dbReference type="Pfam" id="PF07715">
    <property type="entry name" value="Plug"/>
    <property type="match status" value="1"/>
</dbReference>
<dbReference type="Gene3D" id="3.55.50.30">
    <property type="match status" value="1"/>
</dbReference>
<dbReference type="GO" id="GO:0009279">
    <property type="term" value="C:cell outer membrane"/>
    <property type="evidence" value="ECO:0007669"/>
    <property type="project" value="UniProtKB-SubCell"/>
</dbReference>
<evidence type="ECO:0000259" key="9">
    <source>
        <dbReference type="SMART" id="SM00965"/>
    </source>
</evidence>
<dbReference type="RefSeq" id="WP_113948244.1">
    <property type="nucleotide sequence ID" value="NZ_QNQU01000005.1"/>
</dbReference>
<dbReference type="SUPFAM" id="SSF49464">
    <property type="entry name" value="Carboxypeptidase regulatory domain-like"/>
    <property type="match status" value="1"/>
</dbReference>
<dbReference type="Gene3D" id="2.60.40.1120">
    <property type="entry name" value="Carboxypeptidase-like, regulatory domain"/>
    <property type="match status" value="1"/>
</dbReference>
<evidence type="ECO:0000313" key="10">
    <source>
        <dbReference type="EMBL" id="RBQ09070.1"/>
    </source>
</evidence>
<dbReference type="NCBIfam" id="TIGR04056">
    <property type="entry name" value="OMP_RagA_SusC"/>
    <property type="match status" value="1"/>
</dbReference>
<sequence length="1205" mass="132162">MKKYLQDYFSPQLCFLTRVLSISICAMIIFSSSLWAQTQTNISISVKNVKLSDAVKQVSRQAKMQFFYNADQLDKNPRVTVSLKNKSLSVILNALLNGTDITFVIDKDVVILKTKAVSSSGGPSLSQKKIRLTGKITDDKNNAIPGASIQEIGQQNATSTDGNGNYVLLVNDNSSIRYQYIGYKPIIKAVNTTNDVLVFNIQLEESTQGLDDVVVTGYQNIAKRDFVGSISSVKMEDIKVAGTNQIDKLLQGQLPGVAVTNTSGLVGSKPRVRVRGTSTLLGSQEPVWVVDGIIQEDPVPFDYQQLNSLTPGTSDDAIKNLVGSTVAFLNVDDIQDITVLKDAASTAIYGVKAANGVIVITTKKGKVGKTAVNYTTNFTTSARPNYGQFNLMNSKERIDVSREIYAKGLQFEVTPDPVSYEGLSADLFDKKITQEQFVAGVNKLETNNTDWFDLLFQAPISQTHSLSLSGGSDKTTYYSSIGVLNDRGNTKGNEQTRYTASININSTLTNNLKVGFKLNGAKSTTDGFYGVDPFNYAYNTSRTIPAYGNDGLPYFYTSPNTGAGAFKYNVLNELAESGNTNKLTTINASANIEYKFLKLFTFQSLLGYGYNQANGATYATERTNAITQLRGYEYGTAVPNSIDYQASRLPVGGVYNSFSVNNQTTTFRNTLAFNKSLRGNKDGLNIMVGQEIRSSKYDGLKQLNYGYMPDRGQSFAQLPPTVVNTGVTFVNGLLQNTIPTITDRISNYVSYFGTATYNFNQKYVVNANIRTDASNRFGQYANHRFLPVWSVGGKWNIAEESFLDNVHWLNQLSARVSFGFQGNVAENFSPDIIAQIPTGAASVNPISGDPVLLIKSLAYKDLRWERNRTLNLGLDFAFFKNRISGSVEYFKKAGFDVIVQKTIPLEYGLLTMPVNGGDITNRGFEFTINVFPVKTKNFDWSLNFNTAKVINNVQESGAISLTNWQAAVSGGLYKKGAPATAIWSFDFSGLDPQTGRPMFNGLNVATNPEAATDVTKALVYSGQIDPKFTGGLGNNFRYKSFTLNTFLYISTGNVKRLAPLYTSVRATTSAPYPFQNLSAELNNRWRNPGDEAFTVIPSLPTANSTALNQIPVPGSTGTFSPYQLYDYSSTRIVDASFVRLRNLAFGYIVPSDKIKKTGLKSCQIQASVTNLFYIADKRLNGQDPEVNGNSLPIPRTYSLSLNIGI</sequence>
<dbReference type="InterPro" id="IPR023997">
    <property type="entry name" value="TonB-dep_OMP_SusC/RagA_CS"/>
</dbReference>
<dbReference type="Pfam" id="PF07660">
    <property type="entry name" value="STN"/>
    <property type="match status" value="1"/>
</dbReference>
<dbReference type="Proteomes" id="UP000252081">
    <property type="component" value="Unassembled WGS sequence"/>
</dbReference>
<comment type="similarity">
    <text evidence="7">Belongs to the TonB-dependent receptor family.</text>
</comment>
<name>A0A366L5L3_9SPHI</name>
<dbReference type="NCBIfam" id="TIGR04057">
    <property type="entry name" value="SusC_RagA_signa"/>
    <property type="match status" value="1"/>
</dbReference>
<keyword evidence="2 7" id="KW-0813">Transport</keyword>
<keyword evidence="6 7" id="KW-0998">Cell outer membrane</keyword>
<comment type="caution">
    <text evidence="10">The sequence shown here is derived from an EMBL/GenBank/DDBJ whole genome shotgun (WGS) entry which is preliminary data.</text>
</comment>
<dbReference type="Gene3D" id="2.40.170.20">
    <property type="entry name" value="TonB-dependent receptor, beta-barrel domain"/>
    <property type="match status" value="1"/>
</dbReference>
<proteinExistence type="inferred from homology"/>
<dbReference type="EMBL" id="QNQU01000005">
    <property type="protein sequence ID" value="RBQ09070.1"/>
    <property type="molecule type" value="Genomic_DNA"/>
</dbReference>
<organism evidence="10 11">
    <name type="scientific">Pedobacter miscanthi</name>
    <dbReference type="NCBI Taxonomy" id="2259170"/>
    <lineage>
        <taxon>Bacteria</taxon>
        <taxon>Pseudomonadati</taxon>
        <taxon>Bacteroidota</taxon>
        <taxon>Sphingobacteriia</taxon>
        <taxon>Sphingobacteriales</taxon>
        <taxon>Sphingobacteriaceae</taxon>
        <taxon>Pedobacter</taxon>
    </lineage>
</organism>
<keyword evidence="3 7" id="KW-1134">Transmembrane beta strand</keyword>
<dbReference type="OrthoDB" id="9768177at2"/>
<evidence type="ECO:0000256" key="3">
    <source>
        <dbReference type="ARBA" id="ARBA00022452"/>
    </source>
</evidence>
<keyword evidence="11" id="KW-1185">Reference proteome</keyword>
<accession>A0A366L5L3</accession>
<evidence type="ECO:0000256" key="1">
    <source>
        <dbReference type="ARBA" id="ARBA00004571"/>
    </source>
</evidence>
<gene>
    <name evidence="10" type="ORF">DRW42_07685</name>
</gene>
<dbReference type="InterPro" id="IPR036942">
    <property type="entry name" value="Beta-barrel_TonB_sf"/>
</dbReference>
<reference evidence="10 11" key="1">
    <citation type="submission" date="2018-07" db="EMBL/GenBank/DDBJ databases">
        <title>A draft genome of a endophytic bacteria, a new species of Pedobacter.</title>
        <authorList>
            <person name="Zhang Z.D."/>
            <person name="Chen Z.J."/>
        </authorList>
    </citation>
    <scope>NUCLEOTIDE SEQUENCE [LARGE SCALE GENOMIC DNA]</scope>
    <source>
        <strain evidence="10 11">RS10</strain>
    </source>
</reference>
<dbReference type="InterPro" id="IPR012910">
    <property type="entry name" value="Plug_dom"/>
</dbReference>
<dbReference type="InterPro" id="IPR023996">
    <property type="entry name" value="TonB-dep_OMP_SusC/RagA"/>
</dbReference>
<feature type="domain" description="Secretin/TonB short N-terminal" evidence="9">
    <location>
        <begin position="64"/>
        <end position="115"/>
    </location>
</feature>
<evidence type="ECO:0000256" key="7">
    <source>
        <dbReference type="PROSITE-ProRule" id="PRU01360"/>
    </source>
</evidence>
<evidence type="ECO:0000256" key="8">
    <source>
        <dbReference type="SAM" id="Phobius"/>
    </source>
</evidence>
<evidence type="ECO:0000256" key="4">
    <source>
        <dbReference type="ARBA" id="ARBA00022692"/>
    </source>
</evidence>
<feature type="transmembrane region" description="Helical" evidence="8">
    <location>
        <begin position="12"/>
        <end position="35"/>
    </location>
</feature>
<dbReference type="InterPro" id="IPR008969">
    <property type="entry name" value="CarboxyPept-like_regulatory"/>
</dbReference>
<dbReference type="PROSITE" id="PS52016">
    <property type="entry name" value="TONB_DEPENDENT_REC_3"/>
    <property type="match status" value="1"/>
</dbReference>
<dbReference type="InterPro" id="IPR011662">
    <property type="entry name" value="Secretin/TonB_short_N"/>
</dbReference>
<dbReference type="SMART" id="SM00965">
    <property type="entry name" value="STN"/>
    <property type="match status" value="1"/>
</dbReference>
<evidence type="ECO:0000256" key="2">
    <source>
        <dbReference type="ARBA" id="ARBA00022448"/>
    </source>
</evidence>
<evidence type="ECO:0000256" key="5">
    <source>
        <dbReference type="ARBA" id="ARBA00023136"/>
    </source>
</evidence>
<keyword evidence="8" id="KW-1133">Transmembrane helix</keyword>
<evidence type="ECO:0000313" key="11">
    <source>
        <dbReference type="Proteomes" id="UP000252081"/>
    </source>
</evidence>
<dbReference type="Gene3D" id="2.170.130.10">
    <property type="entry name" value="TonB-dependent receptor, plug domain"/>
    <property type="match status" value="1"/>
</dbReference>
<protein>
    <submittedName>
        <fullName evidence="10">SusC/RagA family TonB-linked outer membrane protein</fullName>
    </submittedName>
</protein>
<evidence type="ECO:0000256" key="6">
    <source>
        <dbReference type="ARBA" id="ARBA00023237"/>
    </source>
</evidence>
<keyword evidence="5 7" id="KW-0472">Membrane</keyword>